<dbReference type="PANTHER" id="PTHR34138">
    <property type="entry name" value="CELL SHAPE-DETERMINING PROTEIN MREC"/>
    <property type="match status" value="1"/>
</dbReference>
<dbReference type="Gene3D" id="2.40.10.350">
    <property type="entry name" value="Rod shape-determining protein MreC, domain 2"/>
    <property type="match status" value="1"/>
</dbReference>
<keyword evidence="3" id="KW-0133">Cell shape</keyword>
<evidence type="ECO:0000259" key="5">
    <source>
        <dbReference type="Pfam" id="PF04085"/>
    </source>
</evidence>
<dbReference type="InterPro" id="IPR007221">
    <property type="entry name" value="MreC"/>
</dbReference>
<comment type="similarity">
    <text evidence="1">Belongs to the MreC family.</text>
</comment>
<evidence type="ECO:0000313" key="7">
    <source>
        <dbReference type="Proteomes" id="UP001236663"/>
    </source>
</evidence>
<dbReference type="Proteomes" id="UP001236663">
    <property type="component" value="Unassembled WGS sequence"/>
</dbReference>
<evidence type="ECO:0000256" key="4">
    <source>
        <dbReference type="ARBA" id="ARBA00032089"/>
    </source>
</evidence>
<organism evidence="6 7">
    <name type="scientific">Cyclobacterium jeungdonense</name>
    <dbReference type="NCBI Taxonomy" id="708087"/>
    <lineage>
        <taxon>Bacteria</taxon>
        <taxon>Pseudomonadati</taxon>
        <taxon>Bacteroidota</taxon>
        <taxon>Cytophagia</taxon>
        <taxon>Cytophagales</taxon>
        <taxon>Cyclobacteriaceae</taxon>
        <taxon>Cyclobacterium</taxon>
    </lineage>
</organism>
<sequence length="277" mass="30876">MQQIFLFLYRLRALILFLVLELLAVGIVFTHNSPQGAVFFNSSNKLTGSVLSVKTDFMSYFSLYSVNQSLAEKNASLLNRLDELSPVRDSSELKIDSTLANSFEFWSARVINNSIHQSQNYLTLNKGSLHGIKEGMGVFNEQGVIGRVKGTSNHFSSVISLLHTDLLISSKIKDTEVIGSTKWDGRKSDEAKLLYVPRHVEVVPGQEIVTSGYNAVFPEGISIGKIKEANPGNETNYLDITVSLSADFSKLNFVYLVENDLREELDSLETESMNPQR</sequence>
<keyword evidence="7" id="KW-1185">Reference proteome</keyword>
<evidence type="ECO:0000256" key="3">
    <source>
        <dbReference type="ARBA" id="ARBA00022960"/>
    </source>
</evidence>
<dbReference type="InterPro" id="IPR042177">
    <property type="entry name" value="Cell/Rod_1"/>
</dbReference>
<dbReference type="RefSeq" id="WP_163383977.1">
    <property type="nucleotide sequence ID" value="NZ_JAUFQS010000004.1"/>
</dbReference>
<evidence type="ECO:0000256" key="2">
    <source>
        <dbReference type="ARBA" id="ARBA00013855"/>
    </source>
</evidence>
<evidence type="ECO:0000256" key="1">
    <source>
        <dbReference type="ARBA" id="ARBA00009369"/>
    </source>
</evidence>
<dbReference type="Pfam" id="PF04085">
    <property type="entry name" value="MreC"/>
    <property type="match status" value="1"/>
</dbReference>
<dbReference type="NCBIfam" id="NF010532">
    <property type="entry name" value="PRK13922.9-3"/>
    <property type="match status" value="1"/>
</dbReference>
<dbReference type="InterPro" id="IPR042175">
    <property type="entry name" value="Cell/Rod_MreC_2"/>
</dbReference>
<comment type="caution">
    <text evidence="6">The sequence shown here is derived from an EMBL/GenBank/DDBJ whole genome shotgun (WGS) entry which is preliminary data.</text>
</comment>
<name>A0ABT8C2T8_9BACT</name>
<protein>
    <recommendedName>
        <fullName evidence="2">Cell shape-determining protein MreC</fullName>
    </recommendedName>
    <alternativeName>
        <fullName evidence="4">Cell shape protein MreC</fullName>
    </alternativeName>
</protein>
<gene>
    <name evidence="6" type="primary">mreC</name>
    <name evidence="6" type="ORF">QWZ15_04525</name>
</gene>
<proteinExistence type="inferred from homology"/>
<dbReference type="EMBL" id="JAUFQS010000004">
    <property type="protein sequence ID" value="MDN3687084.1"/>
    <property type="molecule type" value="Genomic_DNA"/>
</dbReference>
<dbReference type="Gene3D" id="2.40.10.340">
    <property type="entry name" value="Rod shape-determining protein MreC, domain 1"/>
    <property type="match status" value="1"/>
</dbReference>
<accession>A0ABT8C2T8</accession>
<reference evidence="7" key="1">
    <citation type="journal article" date="2019" name="Int. J. Syst. Evol. Microbiol.">
        <title>The Global Catalogue of Microorganisms (GCM) 10K type strain sequencing project: providing services to taxonomists for standard genome sequencing and annotation.</title>
        <authorList>
            <consortium name="The Broad Institute Genomics Platform"/>
            <consortium name="The Broad Institute Genome Sequencing Center for Infectious Disease"/>
            <person name="Wu L."/>
            <person name="Ma J."/>
        </authorList>
    </citation>
    <scope>NUCLEOTIDE SEQUENCE [LARGE SCALE GENOMIC DNA]</scope>
    <source>
        <strain evidence="7">CECT 7706</strain>
    </source>
</reference>
<evidence type="ECO:0000313" key="6">
    <source>
        <dbReference type="EMBL" id="MDN3687084.1"/>
    </source>
</evidence>
<dbReference type="InterPro" id="IPR055342">
    <property type="entry name" value="MreC_beta-barrel_core"/>
</dbReference>
<feature type="domain" description="Rod shape-determining protein MreC beta-barrel core" evidence="5">
    <location>
        <begin position="110"/>
        <end position="258"/>
    </location>
</feature>
<dbReference type="PANTHER" id="PTHR34138:SF1">
    <property type="entry name" value="CELL SHAPE-DETERMINING PROTEIN MREC"/>
    <property type="match status" value="1"/>
</dbReference>